<dbReference type="RefSeq" id="WP_090625646.1">
    <property type="nucleotide sequence ID" value="NZ_FOQO01000002.1"/>
</dbReference>
<evidence type="ECO:0000313" key="4">
    <source>
        <dbReference type="Proteomes" id="UP000198670"/>
    </source>
</evidence>
<organism evidence="3 4">
    <name type="scientific">Parapedobacter indicus</name>
    <dbReference type="NCBI Taxonomy" id="1477437"/>
    <lineage>
        <taxon>Bacteria</taxon>
        <taxon>Pseudomonadati</taxon>
        <taxon>Bacteroidota</taxon>
        <taxon>Sphingobacteriia</taxon>
        <taxon>Sphingobacteriales</taxon>
        <taxon>Sphingobacteriaceae</taxon>
        <taxon>Parapedobacter</taxon>
    </lineage>
</organism>
<gene>
    <name evidence="3" type="ORF">SAMN05444682_102529</name>
</gene>
<sequence>MGFRVALVGIYHESNTFIGDLTDAADFRNSHWLWGADIRKEYEHAHHEIGGMLEVMDREGIEVIPVVFAEATPGGVVRGETYRALLDGIREGLQRSMPIDGCLVVPHGAGVSEPERDMDGHWLEAVRRIVGPGVPVVGTLDLHANVSERMVNATDGLVIYKRNPHLDQRERGKEAGELMIRCLRDKMRPCQKLVQLPLAISIEQQGTDVQPCKGIYAYARQLEKEQGVCSVSVALGFPYADVPEMGSSIIVITEGDAVLADRIAQQMEAYILERRADFVGDKIGVVETMAKLSDLQKPVLLLDMGDNIGGGTPGNGLALVKALETRGLRYFSYQPDAEAVRQAAGVPVGTAFDLCLSGFDDEGQGPWKQRVVLKNRVAGNFTEPTPRHGGQVRFDMGETLIVNTEGGGTLMVSTLRIPPFSLRQLTAFGLDPEAFDVLVAKGVNAPLAAYGPVCQTVLQVDTPGPSRADVSKLTYQFRRKPLFPFEPI</sequence>
<dbReference type="EMBL" id="FOQO01000002">
    <property type="protein sequence ID" value="SFI15523.1"/>
    <property type="molecule type" value="Genomic_DNA"/>
</dbReference>
<accession>A0A1I3FWA7</accession>
<feature type="domain" description="Microcystin LR degradation protein MlrC N-terminal" evidence="2">
    <location>
        <begin position="4"/>
        <end position="290"/>
    </location>
</feature>
<dbReference type="Pfam" id="PF07171">
    <property type="entry name" value="MlrC_C"/>
    <property type="match status" value="1"/>
</dbReference>
<name>A0A1I3FWA7_9SPHI</name>
<dbReference type="STRING" id="1477437.SAMN05444682_102529"/>
<feature type="domain" description="Microcystin LR degradation protein MlrC C-terminal" evidence="1">
    <location>
        <begin position="301"/>
        <end position="476"/>
    </location>
</feature>
<dbReference type="Proteomes" id="UP000198670">
    <property type="component" value="Unassembled WGS sequence"/>
</dbReference>
<dbReference type="Pfam" id="PF07364">
    <property type="entry name" value="DUF1485"/>
    <property type="match status" value="1"/>
</dbReference>
<protein>
    <submittedName>
        <fullName evidence="3">Microcystin degradation protein MlrC, contains DUF1485 domain</fullName>
    </submittedName>
</protein>
<evidence type="ECO:0000313" key="3">
    <source>
        <dbReference type="EMBL" id="SFI15523.1"/>
    </source>
</evidence>
<dbReference type="InterPro" id="IPR015995">
    <property type="entry name" value="MlrC_N"/>
</dbReference>
<evidence type="ECO:0000259" key="1">
    <source>
        <dbReference type="Pfam" id="PF07171"/>
    </source>
</evidence>
<proteinExistence type="predicted"/>
<reference evidence="3 4" key="1">
    <citation type="submission" date="2016-10" db="EMBL/GenBank/DDBJ databases">
        <authorList>
            <person name="de Groot N.N."/>
        </authorList>
    </citation>
    <scope>NUCLEOTIDE SEQUENCE [LARGE SCALE GENOMIC DNA]</scope>
    <source>
        <strain evidence="3 4">RK1</strain>
    </source>
</reference>
<dbReference type="InterPro" id="IPR010799">
    <property type="entry name" value="MlrC_C"/>
</dbReference>
<dbReference type="AlphaFoldDB" id="A0A1I3FWA7"/>
<dbReference type="OrthoDB" id="9815420at2"/>
<keyword evidence="4" id="KW-1185">Reference proteome</keyword>
<evidence type="ECO:0000259" key="2">
    <source>
        <dbReference type="Pfam" id="PF07364"/>
    </source>
</evidence>